<dbReference type="PANTHER" id="PTHR11040:SF219">
    <property type="entry name" value="ZRT (ZRT), IRT- (IRT-) LIKE PROTEIN TRANSPORTER"/>
    <property type="match status" value="1"/>
</dbReference>
<accession>A0A915JHG6</accession>
<feature type="transmembrane region" description="Helical" evidence="6">
    <location>
        <begin position="128"/>
        <end position="147"/>
    </location>
</feature>
<reference evidence="8" key="1">
    <citation type="submission" date="2022-11" db="UniProtKB">
        <authorList>
            <consortium name="WormBaseParasite"/>
        </authorList>
    </citation>
    <scope>IDENTIFICATION</scope>
</reference>
<evidence type="ECO:0000313" key="7">
    <source>
        <dbReference type="Proteomes" id="UP000887565"/>
    </source>
</evidence>
<feature type="compositionally biased region" description="Polar residues" evidence="5">
    <location>
        <begin position="167"/>
        <end position="179"/>
    </location>
</feature>
<dbReference type="WBParaSite" id="nRc.2.0.1.t25558-RA">
    <property type="protein sequence ID" value="nRc.2.0.1.t25558-RA"/>
    <property type="gene ID" value="nRc.2.0.1.g25558"/>
</dbReference>
<sequence>MAVFKNYGSFSSILENGLAMGVQGNSDAAMKLFLTIIVHKCIVLFSTGVQLARTHAHNLGVVFVGILLLSSMSPLGSILGVVVEQSSLHTKWKDATVMVLEGLSVGTFLYVTFFEVLVHERDNEHNNLLKLMATFIGFAFIGGLSALGHAHNNDDDHDHDGQGANASGTLGNVSSRFLL</sequence>
<evidence type="ECO:0000256" key="3">
    <source>
        <dbReference type="ARBA" id="ARBA00022989"/>
    </source>
</evidence>
<feature type="transmembrane region" description="Helical" evidence="6">
    <location>
        <begin position="32"/>
        <end position="52"/>
    </location>
</feature>
<name>A0A915JHG6_ROMCU</name>
<feature type="region of interest" description="Disordered" evidence="5">
    <location>
        <begin position="153"/>
        <end position="179"/>
    </location>
</feature>
<protein>
    <submittedName>
        <fullName evidence="8">Uncharacterized protein</fullName>
    </submittedName>
</protein>
<dbReference type="GO" id="GO:0005385">
    <property type="term" value="F:zinc ion transmembrane transporter activity"/>
    <property type="evidence" value="ECO:0007669"/>
    <property type="project" value="TreeGrafter"/>
</dbReference>
<feature type="transmembrane region" description="Helical" evidence="6">
    <location>
        <begin position="59"/>
        <end position="83"/>
    </location>
</feature>
<evidence type="ECO:0000256" key="5">
    <source>
        <dbReference type="SAM" id="MobiDB-lite"/>
    </source>
</evidence>
<dbReference type="OMA" id="CHEIAIC"/>
<comment type="subcellular location">
    <subcellularLocation>
        <location evidence="1">Membrane</location>
        <topology evidence="1">Multi-pass membrane protein</topology>
    </subcellularLocation>
</comment>
<dbReference type="InterPro" id="IPR003689">
    <property type="entry name" value="ZIP"/>
</dbReference>
<organism evidence="7 8">
    <name type="scientific">Romanomermis culicivorax</name>
    <name type="common">Nematode worm</name>
    <dbReference type="NCBI Taxonomy" id="13658"/>
    <lineage>
        <taxon>Eukaryota</taxon>
        <taxon>Metazoa</taxon>
        <taxon>Ecdysozoa</taxon>
        <taxon>Nematoda</taxon>
        <taxon>Enoplea</taxon>
        <taxon>Dorylaimia</taxon>
        <taxon>Mermithida</taxon>
        <taxon>Mermithoidea</taxon>
        <taxon>Mermithidae</taxon>
        <taxon>Romanomermis</taxon>
    </lineage>
</organism>
<keyword evidence="4 6" id="KW-0472">Membrane</keyword>
<evidence type="ECO:0000256" key="6">
    <source>
        <dbReference type="SAM" id="Phobius"/>
    </source>
</evidence>
<dbReference type="PANTHER" id="PTHR11040">
    <property type="entry name" value="ZINC/IRON TRANSPORTER"/>
    <property type="match status" value="1"/>
</dbReference>
<evidence type="ECO:0000256" key="4">
    <source>
        <dbReference type="ARBA" id="ARBA00023136"/>
    </source>
</evidence>
<dbReference type="GO" id="GO:0005886">
    <property type="term" value="C:plasma membrane"/>
    <property type="evidence" value="ECO:0007669"/>
    <property type="project" value="TreeGrafter"/>
</dbReference>
<keyword evidence="7" id="KW-1185">Reference proteome</keyword>
<evidence type="ECO:0000256" key="2">
    <source>
        <dbReference type="ARBA" id="ARBA00022692"/>
    </source>
</evidence>
<dbReference type="Proteomes" id="UP000887565">
    <property type="component" value="Unplaced"/>
</dbReference>
<dbReference type="AlphaFoldDB" id="A0A915JHG6"/>
<keyword evidence="2 6" id="KW-0812">Transmembrane</keyword>
<evidence type="ECO:0000256" key="1">
    <source>
        <dbReference type="ARBA" id="ARBA00004141"/>
    </source>
</evidence>
<feature type="transmembrane region" description="Helical" evidence="6">
    <location>
        <begin position="95"/>
        <end position="116"/>
    </location>
</feature>
<dbReference type="Pfam" id="PF02535">
    <property type="entry name" value="Zip"/>
    <property type="match status" value="1"/>
</dbReference>
<proteinExistence type="predicted"/>
<keyword evidence="3 6" id="KW-1133">Transmembrane helix</keyword>
<evidence type="ECO:0000313" key="8">
    <source>
        <dbReference type="WBParaSite" id="nRc.2.0.1.t25558-RA"/>
    </source>
</evidence>